<reference evidence="3 4" key="1">
    <citation type="journal article" date="2019" name="Int. J. Syst. Evol. Microbiol.">
        <title>The Global Catalogue of Microorganisms (GCM) 10K type strain sequencing project: providing services to taxonomists for standard genome sequencing and annotation.</title>
        <authorList>
            <consortium name="The Broad Institute Genomics Platform"/>
            <consortium name="The Broad Institute Genome Sequencing Center for Infectious Disease"/>
            <person name="Wu L."/>
            <person name="Ma J."/>
        </authorList>
    </citation>
    <scope>NUCLEOTIDE SEQUENCE [LARGE SCALE GENOMIC DNA]</scope>
    <source>
        <strain evidence="3 4">JCM 16331</strain>
    </source>
</reference>
<evidence type="ECO:0000313" key="4">
    <source>
        <dbReference type="Proteomes" id="UP000608850"/>
    </source>
</evidence>
<evidence type="ECO:0000313" key="3">
    <source>
        <dbReference type="EMBL" id="GGN21914.1"/>
    </source>
</evidence>
<protein>
    <recommendedName>
        <fullName evidence="2">DUF8131 domain-containing protein</fullName>
    </recommendedName>
</protein>
<feature type="transmembrane region" description="Helical" evidence="1">
    <location>
        <begin position="7"/>
        <end position="25"/>
    </location>
</feature>
<comment type="caution">
    <text evidence="3">The sequence shown here is derived from an EMBL/GenBank/DDBJ whole genome shotgun (WGS) entry which is preliminary data.</text>
</comment>
<gene>
    <name evidence="3" type="ORF">GCM10009021_24150</name>
</gene>
<keyword evidence="1" id="KW-0472">Membrane</keyword>
<name>A0A830GEU2_9EURY</name>
<evidence type="ECO:0000256" key="1">
    <source>
        <dbReference type="SAM" id="Phobius"/>
    </source>
</evidence>
<dbReference type="Proteomes" id="UP000608850">
    <property type="component" value="Unassembled WGS sequence"/>
</dbReference>
<dbReference type="Pfam" id="PF26452">
    <property type="entry name" value="DUF8131"/>
    <property type="match status" value="1"/>
</dbReference>
<dbReference type="RefSeq" id="WP_188879253.1">
    <property type="nucleotide sequence ID" value="NZ_BMOQ01000006.1"/>
</dbReference>
<keyword evidence="1" id="KW-1133">Transmembrane helix</keyword>
<proteinExistence type="predicted"/>
<organism evidence="3 4">
    <name type="scientific">Halarchaeum nitratireducens</name>
    <dbReference type="NCBI Taxonomy" id="489913"/>
    <lineage>
        <taxon>Archaea</taxon>
        <taxon>Methanobacteriati</taxon>
        <taxon>Methanobacteriota</taxon>
        <taxon>Stenosarchaea group</taxon>
        <taxon>Halobacteria</taxon>
        <taxon>Halobacteriales</taxon>
        <taxon>Halobacteriaceae</taxon>
    </lineage>
</organism>
<feature type="transmembrane region" description="Helical" evidence="1">
    <location>
        <begin position="31"/>
        <end position="50"/>
    </location>
</feature>
<dbReference type="AlphaFoldDB" id="A0A830GEU2"/>
<feature type="domain" description="DUF8131" evidence="2">
    <location>
        <begin position="3"/>
        <end position="60"/>
    </location>
</feature>
<evidence type="ECO:0000259" key="2">
    <source>
        <dbReference type="Pfam" id="PF26452"/>
    </source>
</evidence>
<sequence length="61" mass="6632">MADVPLHWLTALVLLAFVPTAVYLAKNPDPVVVLTFLNVALIAGLLYRCFIPEKRASTGHA</sequence>
<accession>A0A830GEU2</accession>
<dbReference type="EMBL" id="BMOQ01000006">
    <property type="protein sequence ID" value="GGN21914.1"/>
    <property type="molecule type" value="Genomic_DNA"/>
</dbReference>
<dbReference type="InterPro" id="IPR058444">
    <property type="entry name" value="DUF8131"/>
</dbReference>
<dbReference type="OrthoDB" id="380280at2157"/>
<keyword evidence="4" id="KW-1185">Reference proteome</keyword>
<keyword evidence="1" id="KW-0812">Transmembrane</keyword>